<accession>A0A4P9XST3</accession>
<feature type="region of interest" description="Disordered" evidence="1">
    <location>
        <begin position="55"/>
        <end position="79"/>
    </location>
</feature>
<sequence>MSEAEKSASKTLTLSWRDAAQQIRRRPTLLWGLLAIPIGLYGGSRLHDWQSARSAAPAVAPTADGHPAGGAPSRSAEDALQLRRMRERRHRDLLREKASLEAKLTALQQQEKAAHPSTTTTAGGAVPPAPA</sequence>
<feature type="region of interest" description="Disordered" evidence="1">
    <location>
        <begin position="104"/>
        <end position="131"/>
    </location>
</feature>
<evidence type="ECO:0000256" key="1">
    <source>
        <dbReference type="SAM" id="MobiDB-lite"/>
    </source>
</evidence>
<evidence type="ECO:0000313" key="3">
    <source>
        <dbReference type="Proteomes" id="UP000271241"/>
    </source>
</evidence>
<reference evidence="3" key="1">
    <citation type="journal article" date="2018" name="Nat. Microbiol.">
        <title>Leveraging single-cell genomics to expand the fungal tree of life.</title>
        <authorList>
            <person name="Ahrendt S.R."/>
            <person name="Quandt C.A."/>
            <person name="Ciobanu D."/>
            <person name="Clum A."/>
            <person name="Salamov A."/>
            <person name="Andreopoulos B."/>
            <person name="Cheng J.F."/>
            <person name="Woyke T."/>
            <person name="Pelin A."/>
            <person name="Henrissat B."/>
            <person name="Reynolds N.K."/>
            <person name="Benny G.L."/>
            <person name="Smith M.E."/>
            <person name="James T.Y."/>
            <person name="Grigoriev I.V."/>
        </authorList>
    </citation>
    <scope>NUCLEOTIDE SEQUENCE [LARGE SCALE GENOMIC DNA]</scope>
    <source>
        <strain evidence="3">RSA 1356</strain>
    </source>
</reference>
<proteinExistence type="predicted"/>
<feature type="compositionally biased region" description="Low complexity" evidence="1">
    <location>
        <begin position="116"/>
        <end position="131"/>
    </location>
</feature>
<dbReference type="AlphaFoldDB" id="A0A4P9XST3"/>
<organism evidence="2 3">
    <name type="scientific">Thamnocephalis sphaerospora</name>
    <dbReference type="NCBI Taxonomy" id="78915"/>
    <lineage>
        <taxon>Eukaryota</taxon>
        <taxon>Fungi</taxon>
        <taxon>Fungi incertae sedis</taxon>
        <taxon>Zoopagomycota</taxon>
        <taxon>Zoopagomycotina</taxon>
        <taxon>Zoopagomycetes</taxon>
        <taxon>Zoopagales</taxon>
        <taxon>Sigmoideomycetaceae</taxon>
        <taxon>Thamnocephalis</taxon>
    </lineage>
</organism>
<gene>
    <name evidence="2" type="ORF">THASP1DRAFT_29015</name>
</gene>
<evidence type="ECO:0000313" key="2">
    <source>
        <dbReference type="EMBL" id="RKP09193.1"/>
    </source>
</evidence>
<protein>
    <submittedName>
        <fullName evidence="2">Uncharacterized protein</fullName>
    </submittedName>
</protein>
<dbReference type="EMBL" id="KZ992533">
    <property type="protein sequence ID" value="RKP09193.1"/>
    <property type="molecule type" value="Genomic_DNA"/>
</dbReference>
<keyword evidence="3" id="KW-1185">Reference proteome</keyword>
<name>A0A4P9XST3_9FUNG</name>
<dbReference type="Proteomes" id="UP000271241">
    <property type="component" value="Unassembled WGS sequence"/>
</dbReference>